<evidence type="ECO:0000313" key="1">
    <source>
        <dbReference type="EMBL" id="HAW77815.1"/>
    </source>
</evidence>
<gene>
    <name evidence="1" type="ORF">DCW74_19030</name>
</gene>
<dbReference type="AlphaFoldDB" id="A0A350P948"/>
<accession>A0A350P948</accession>
<proteinExistence type="predicted"/>
<name>A0A350P948_9ALTE</name>
<comment type="caution">
    <text evidence="1">The sequence shown here is derived from an EMBL/GenBank/DDBJ whole genome shotgun (WGS) entry which is preliminary data.</text>
</comment>
<organism evidence="1 2">
    <name type="scientific">Alteromonas australica</name>
    <dbReference type="NCBI Taxonomy" id="589873"/>
    <lineage>
        <taxon>Bacteria</taxon>
        <taxon>Pseudomonadati</taxon>
        <taxon>Pseudomonadota</taxon>
        <taxon>Gammaproteobacteria</taxon>
        <taxon>Alteromonadales</taxon>
        <taxon>Alteromonadaceae</taxon>
        <taxon>Alteromonas/Salinimonas group</taxon>
        <taxon>Alteromonas</taxon>
    </lineage>
</organism>
<protein>
    <submittedName>
        <fullName evidence="1">Uncharacterized protein</fullName>
    </submittedName>
</protein>
<evidence type="ECO:0000313" key="2">
    <source>
        <dbReference type="Proteomes" id="UP000263517"/>
    </source>
</evidence>
<dbReference type="EMBL" id="DNAN01000666">
    <property type="protein sequence ID" value="HAW77815.1"/>
    <property type="molecule type" value="Genomic_DNA"/>
</dbReference>
<reference evidence="1 2" key="1">
    <citation type="journal article" date="2018" name="Nat. Biotechnol.">
        <title>A standardized bacterial taxonomy based on genome phylogeny substantially revises the tree of life.</title>
        <authorList>
            <person name="Parks D.H."/>
            <person name="Chuvochina M."/>
            <person name="Waite D.W."/>
            <person name="Rinke C."/>
            <person name="Skarshewski A."/>
            <person name="Chaumeil P.A."/>
            <person name="Hugenholtz P."/>
        </authorList>
    </citation>
    <scope>NUCLEOTIDE SEQUENCE [LARGE SCALE GENOMIC DNA]</scope>
    <source>
        <strain evidence="1">UBA11978</strain>
    </source>
</reference>
<sequence length="59" mass="6939">MFNLFRRKLQKDFLVIYRHGTGNWIARTLVKASSAKEACSRFDNNPEFSSFTRLNVVQE</sequence>
<dbReference type="Proteomes" id="UP000263517">
    <property type="component" value="Unassembled WGS sequence"/>
</dbReference>